<dbReference type="Proteomes" id="UP000827754">
    <property type="component" value="Segment"/>
</dbReference>
<accession>A0AAE8XLI9</accession>
<evidence type="ECO:0000313" key="1">
    <source>
        <dbReference type="EMBL" id="UAW53374.1"/>
    </source>
</evidence>
<sequence>MDNMKYEACIDLFTRAGNMNLPILPKCELQATLFDQYTKKRIPVRFNATNVIKVNGATCGSLQIFDCVNLIIWSSFDVSRFTLHIERVHKADVSESAQQSVELCK</sequence>
<name>A0AAE8XLI9_9CAUD</name>
<reference evidence="1 2" key="1">
    <citation type="submission" date="2021-06" db="EMBL/GenBank/DDBJ databases">
        <title>Complete genome sequence of Erwinia phage pEa_SNUABM_30.</title>
        <authorList>
            <person name="Kim S.G."/>
            <person name="Park S.C."/>
        </authorList>
    </citation>
    <scope>NUCLEOTIDE SEQUENCE [LARGE SCALE GENOMIC DNA]</scope>
</reference>
<organism evidence="1 2">
    <name type="scientific">Erwinia phage pEa_SNUABM_30</name>
    <dbReference type="NCBI Taxonomy" id="2869553"/>
    <lineage>
        <taxon>Viruses</taxon>
        <taxon>Duplodnaviria</taxon>
        <taxon>Heunggongvirae</taxon>
        <taxon>Uroviricota</taxon>
        <taxon>Caudoviricetes</taxon>
        <taxon>Alexandravirus</taxon>
        <taxon>Alexandravirus SNUABM30</taxon>
    </lineage>
</organism>
<protein>
    <submittedName>
        <fullName evidence="1">Uncharacterized protein</fullName>
    </submittedName>
</protein>
<keyword evidence="2" id="KW-1185">Reference proteome</keyword>
<gene>
    <name evidence="1" type="ORF">pEaSNUABM30_00256</name>
</gene>
<dbReference type="EMBL" id="MZ443778">
    <property type="protein sequence ID" value="UAW53374.1"/>
    <property type="molecule type" value="Genomic_DNA"/>
</dbReference>
<evidence type="ECO:0000313" key="2">
    <source>
        <dbReference type="Proteomes" id="UP000827754"/>
    </source>
</evidence>
<proteinExistence type="predicted"/>